<name>A0AC34Q3K3_9BILA</name>
<proteinExistence type="predicted"/>
<evidence type="ECO:0000313" key="2">
    <source>
        <dbReference type="WBParaSite" id="JU765_v2.g12635.t1"/>
    </source>
</evidence>
<reference evidence="2" key="1">
    <citation type="submission" date="2022-11" db="UniProtKB">
        <authorList>
            <consortium name="WormBaseParasite"/>
        </authorList>
    </citation>
    <scope>IDENTIFICATION</scope>
</reference>
<dbReference type="WBParaSite" id="JU765_v2.g12635.t1">
    <property type="protein sequence ID" value="JU765_v2.g12635.t1"/>
    <property type="gene ID" value="JU765_v2.g12635"/>
</dbReference>
<organism evidence="1 2">
    <name type="scientific">Panagrolaimus sp. JU765</name>
    <dbReference type="NCBI Taxonomy" id="591449"/>
    <lineage>
        <taxon>Eukaryota</taxon>
        <taxon>Metazoa</taxon>
        <taxon>Ecdysozoa</taxon>
        <taxon>Nematoda</taxon>
        <taxon>Chromadorea</taxon>
        <taxon>Rhabditida</taxon>
        <taxon>Tylenchina</taxon>
        <taxon>Panagrolaimomorpha</taxon>
        <taxon>Panagrolaimoidea</taxon>
        <taxon>Panagrolaimidae</taxon>
        <taxon>Panagrolaimus</taxon>
    </lineage>
</organism>
<evidence type="ECO:0000313" key="1">
    <source>
        <dbReference type="Proteomes" id="UP000887576"/>
    </source>
</evidence>
<protein>
    <submittedName>
        <fullName evidence="2">Uncharacterized protein</fullName>
    </submittedName>
</protein>
<sequence>MGWKDPRDPRDPWAWRNTWTGEARTDYAELWIVIPIIVILVILAILALIPIFVHMYCRSACPFPGFWLFFDRFLQVLHELGNKTQRNDPSSFTNPAFDPEFGKNDKQSGKENAKSTHSKRTNQQVDDRMNHLRHSVKYSKPNRSNKPISRSKSCPGRPIVPKIKL</sequence>
<dbReference type="Proteomes" id="UP000887576">
    <property type="component" value="Unplaced"/>
</dbReference>
<accession>A0AC34Q3K3</accession>